<dbReference type="EMBL" id="JBFXLT010000055">
    <property type="protein sequence ID" value="KAL2811651.1"/>
    <property type="molecule type" value="Genomic_DNA"/>
</dbReference>
<feature type="compositionally biased region" description="Basic and acidic residues" evidence="1">
    <location>
        <begin position="41"/>
        <end position="51"/>
    </location>
</feature>
<feature type="compositionally biased region" description="Acidic residues" evidence="1">
    <location>
        <begin position="88"/>
        <end position="97"/>
    </location>
</feature>
<proteinExistence type="predicted"/>
<comment type="caution">
    <text evidence="2">The sequence shown here is derived from an EMBL/GenBank/DDBJ whole genome shotgun (WGS) entry which is preliminary data.</text>
</comment>
<gene>
    <name evidence="2" type="ORF">BJX63DRAFT_270072</name>
</gene>
<keyword evidence="3" id="KW-1185">Reference proteome</keyword>
<accession>A0ABR4H873</accession>
<evidence type="ECO:0000313" key="3">
    <source>
        <dbReference type="Proteomes" id="UP001610334"/>
    </source>
</evidence>
<sequence>MFPLANIFGLNSRDKAHPSKTNGLQRELPRYSGIRMNSDSPENKDRNKDNAARITPDNPDALRRDLAKVSLSQEDWNTEDLQIKDTAETEEDEDQEHDEPGASESSETPKIYRINTLNKNGDSVGDEDYNKEGSNIRPDQLFDIVFNLDAPREVDLKVSIKGDFNVTILA</sequence>
<organism evidence="2 3">
    <name type="scientific">Aspergillus granulosus</name>
    <dbReference type="NCBI Taxonomy" id="176169"/>
    <lineage>
        <taxon>Eukaryota</taxon>
        <taxon>Fungi</taxon>
        <taxon>Dikarya</taxon>
        <taxon>Ascomycota</taxon>
        <taxon>Pezizomycotina</taxon>
        <taxon>Eurotiomycetes</taxon>
        <taxon>Eurotiomycetidae</taxon>
        <taxon>Eurotiales</taxon>
        <taxon>Aspergillaceae</taxon>
        <taxon>Aspergillus</taxon>
        <taxon>Aspergillus subgen. Nidulantes</taxon>
    </lineage>
</organism>
<protein>
    <submittedName>
        <fullName evidence="2">Uncharacterized protein</fullName>
    </submittedName>
</protein>
<name>A0ABR4H873_9EURO</name>
<evidence type="ECO:0000313" key="2">
    <source>
        <dbReference type="EMBL" id="KAL2811651.1"/>
    </source>
</evidence>
<dbReference type="Proteomes" id="UP001610334">
    <property type="component" value="Unassembled WGS sequence"/>
</dbReference>
<evidence type="ECO:0000256" key="1">
    <source>
        <dbReference type="SAM" id="MobiDB-lite"/>
    </source>
</evidence>
<feature type="region of interest" description="Disordered" evidence="1">
    <location>
        <begin position="1"/>
        <end position="126"/>
    </location>
</feature>
<reference evidence="2 3" key="1">
    <citation type="submission" date="2024-07" db="EMBL/GenBank/DDBJ databases">
        <title>Section-level genome sequencing and comparative genomics of Aspergillus sections Usti and Cavernicolus.</title>
        <authorList>
            <consortium name="Lawrence Berkeley National Laboratory"/>
            <person name="Nybo J.L."/>
            <person name="Vesth T.C."/>
            <person name="Theobald S."/>
            <person name="Frisvad J.C."/>
            <person name="Larsen T.O."/>
            <person name="Kjaerboelling I."/>
            <person name="Rothschild-Mancinelli K."/>
            <person name="Lyhne E.K."/>
            <person name="Kogle M.E."/>
            <person name="Barry K."/>
            <person name="Clum A."/>
            <person name="Na H."/>
            <person name="Ledsgaard L."/>
            <person name="Lin J."/>
            <person name="Lipzen A."/>
            <person name="Kuo A."/>
            <person name="Riley R."/>
            <person name="Mondo S."/>
            <person name="Labutti K."/>
            <person name="Haridas S."/>
            <person name="Pangalinan J."/>
            <person name="Salamov A.A."/>
            <person name="Simmons B.A."/>
            <person name="Magnuson J.K."/>
            <person name="Chen J."/>
            <person name="Drula E."/>
            <person name="Henrissat B."/>
            <person name="Wiebenga A."/>
            <person name="Lubbers R.J."/>
            <person name="Gomes A.C."/>
            <person name="Makela M.R."/>
            <person name="Stajich J."/>
            <person name="Grigoriev I.V."/>
            <person name="Mortensen U.H."/>
            <person name="De Vries R.P."/>
            <person name="Baker S.E."/>
            <person name="Andersen M.R."/>
        </authorList>
    </citation>
    <scope>NUCLEOTIDE SEQUENCE [LARGE SCALE GENOMIC DNA]</scope>
    <source>
        <strain evidence="2 3">CBS 588.65</strain>
    </source>
</reference>